<dbReference type="GO" id="GO:0003677">
    <property type="term" value="F:DNA binding"/>
    <property type="evidence" value="ECO:0007669"/>
    <property type="project" value="UniProtKB-KW"/>
</dbReference>
<evidence type="ECO:0000313" key="2">
    <source>
        <dbReference type="EMBL" id="KOO39870.1"/>
    </source>
</evidence>
<dbReference type="EMBL" id="LILD01000001">
    <property type="protein sequence ID" value="KOO39870.1"/>
    <property type="molecule type" value="Genomic_DNA"/>
</dbReference>
<sequence>MERGKIVKYEFNSKQELLEFVSREVLTTSEATKFLGITRQRMSKLINDGKIVPVKKLRGDSLFFREDLEQKKKELEQLRKKYRPYDE</sequence>
<reference evidence="2" key="1">
    <citation type="submission" date="2015-08" db="EMBL/GenBank/DDBJ databases">
        <title>Complete DNA Sequence of Pseudomonas syringae pv. actinidiae, the Causal Agent of Kiwifruit Canker Disease.</title>
        <authorList>
            <person name="Rikkerink E.H.A."/>
            <person name="Fineran P.C."/>
        </authorList>
    </citation>
    <scope>NUCLEOTIDE SEQUENCE</scope>
    <source>
        <strain evidence="2">DSM 13666</strain>
    </source>
</reference>
<evidence type="ECO:0000259" key="1">
    <source>
        <dbReference type="Pfam" id="PF12728"/>
    </source>
</evidence>
<feature type="domain" description="Helix-turn-helix" evidence="1">
    <location>
        <begin position="25"/>
        <end position="70"/>
    </location>
</feature>
<protein>
    <submittedName>
        <fullName evidence="2">DNA-binding protein</fullName>
    </submittedName>
</protein>
<organism evidence="2">
    <name type="scientific">Halalkalibacterium halodurans</name>
    <name type="common">Bacillus halodurans</name>
    <dbReference type="NCBI Taxonomy" id="86665"/>
    <lineage>
        <taxon>Bacteria</taxon>
        <taxon>Bacillati</taxon>
        <taxon>Bacillota</taxon>
        <taxon>Bacilli</taxon>
        <taxon>Bacillales</taxon>
        <taxon>Bacillaceae</taxon>
        <taxon>Halalkalibacterium (ex Joshi et al. 2022)</taxon>
    </lineage>
</organism>
<name>A0A0M0KM44_ALKHA</name>
<dbReference type="AlphaFoldDB" id="A0A0M0KM44"/>
<gene>
    <name evidence="2" type="ORF">AMD02_14190</name>
</gene>
<keyword evidence="2" id="KW-0238">DNA-binding</keyword>
<dbReference type="Pfam" id="PF12728">
    <property type="entry name" value="HTH_17"/>
    <property type="match status" value="1"/>
</dbReference>
<dbReference type="InterPro" id="IPR041657">
    <property type="entry name" value="HTH_17"/>
</dbReference>
<accession>A0A0M0KM44</accession>
<dbReference type="PATRIC" id="fig|136160.3.peg.3298"/>
<comment type="caution">
    <text evidence="2">The sequence shown here is derived from an EMBL/GenBank/DDBJ whole genome shotgun (WGS) entry which is preliminary data.</text>
</comment>
<proteinExistence type="predicted"/>